<accession>A0A4C1TRT1</accession>
<comment type="caution">
    <text evidence="1">The sequence shown here is derived from an EMBL/GenBank/DDBJ whole genome shotgun (WGS) entry which is preliminary data.</text>
</comment>
<keyword evidence="2" id="KW-1185">Reference proteome</keyword>
<evidence type="ECO:0000313" key="2">
    <source>
        <dbReference type="Proteomes" id="UP000299102"/>
    </source>
</evidence>
<protein>
    <submittedName>
        <fullName evidence="1">Uncharacterized protein</fullName>
    </submittedName>
</protein>
<proteinExistence type="predicted"/>
<sequence length="91" mass="9801">MNILSTGLDEISKLVRSTPPLHTRLCCSVHTAASREILVRNSGGDHANFEPASAPPLTIVDLICYYAQRRPPSSLPWTLGGPPGPLWGILV</sequence>
<gene>
    <name evidence="1" type="ORF">EVAR_13319_1</name>
</gene>
<reference evidence="1 2" key="1">
    <citation type="journal article" date="2019" name="Commun. Biol.">
        <title>The bagworm genome reveals a unique fibroin gene that provides high tensile strength.</title>
        <authorList>
            <person name="Kono N."/>
            <person name="Nakamura H."/>
            <person name="Ohtoshi R."/>
            <person name="Tomita M."/>
            <person name="Numata K."/>
            <person name="Arakawa K."/>
        </authorList>
    </citation>
    <scope>NUCLEOTIDE SEQUENCE [LARGE SCALE GENOMIC DNA]</scope>
</reference>
<organism evidence="1 2">
    <name type="scientific">Eumeta variegata</name>
    <name type="common">Bagworm moth</name>
    <name type="synonym">Eumeta japonica</name>
    <dbReference type="NCBI Taxonomy" id="151549"/>
    <lineage>
        <taxon>Eukaryota</taxon>
        <taxon>Metazoa</taxon>
        <taxon>Ecdysozoa</taxon>
        <taxon>Arthropoda</taxon>
        <taxon>Hexapoda</taxon>
        <taxon>Insecta</taxon>
        <taxon>Pterygota</taxon>
        <taxon>Neoptera</taxon>
        <taxon>Endopterygota</taxon>
        <taxon>Lepidoptera</taxon>
        <taxon>Glossata</taxon>
        <taxon>Ditrysia</taxon>
        <taxon>Tineoidea</taxon>
        <taxon>Psychidae</taxon>
        <taxon>Oiketicinae</taxon>
        <taxon>Eumeta</taxon>
    </lineage>
</organism>
<dbReference type="AlphaFoldDB" id="A0A4C1TRT1"/>
<dbReference type="Proteomes" id="UP000299102">
    <property type="component" value="Unassembled WGS sequence"/>
</dbReference>
<name>A0A4C1TRT1_EUMVA</name>
<dbReference type="EMBL" id="BGZK01000081">
    <property type="protein sequence ID" value="GBP16695.1"/>
    <property type="molecule type" value="Genomic_DNA"/>
</dbReference>
<evidence type="ECO:0000313" key="1">
    <source>
        <dbReference type="EMBL" id="GBP16695.1"/>
    </source>
</evidence>